<dbReference type="GO" id="GO:0008180">
    <property type="term" value="C:COP9 signalosome"/>
    <property type="evidence" value="ECO:0007669"/>
    <property type="project" value="UniProtKB-KW"/>
</dbReference>
<dbReference type="InterPro" id="IPR050756">
    <property type="entry name" value="CSN3"/>
</dbReference>
<keyword evidence="5" id="KW-0963">Cytoplasm</keyword>
<evidence type="ECO:0000256" key="7">
    <source>
        <dbReference type="ARBA" id="ARBA00023242"/>
    </source>
</evidence>
<keyword evidence="6" id="KW-0736">Signalosome</keyword>
<comment type="similarity">
    <text evidence="3">Belongs to the CSN3 family.</text>
</comment>
<dbReference type="InterPro" id="IPR000717">
    <property type="entry name" value="PCI_dom"/>
</dbReference>
<sequence>MTVTILSNIEEALSLILDCGSDLARIQSTLLPALRKLTSSASSSEPTTSRSTTQASETLLCHPIQGNVDSLTPLNPTTHALGMLYILSARATHNSSTPEHAASLMPHITAWVHSFDQDQAWLAGDKVVQLASCLSGLGDTLGDAQSSLQLLQGLASRFLVHSQSITSLHPILAYQYLKTQRYAEAATMLLDLPLIDTDTSVTPLTHSDALQYFYYAGLIYIKLERLADAIDSFETQCISAPAVAASAIHMDAYKKLVLTQLLAHGQTTPVPKYTPQVVTRTFKQLAQPYLAFITAYESRDSKSAEAVLRAVEEKKDAFDKDRNLGLVRRCVALHRQRRIQRLGQVYSALTLKNIAERVDAGQDFEAVQQDVAEVVRKGWIQASLIPPSNSTSEKGPSADWVIAFDTFGGDAYTSTACISLLEDKIRTAKEWQTLLVKRDRDVEASQAYLTRGLKMKDARTAADAYGGGADDFDETEY</sequence>
<evidence type="ECO:0000256" key="2">
    <source>
        <dbReference type="ARBA" id="ARBA00004496"/>
    </source>
</evidence>
<evidence type="ECO:0000313" key="10">
    <source>
        <dbReference type="EMBL" id="CDI51852.1"/>
    </source>
</evidence>
<protein>
    <recommendedName>
        <fullName evidence="4">COP9 signalosome complex subunit 3</fullName>
    </recommendedName>
</protein>
<dbReference type="PROSITE" id="PS50250">
    <property type="entry name" value="PCI"/>
    <property type="match status" value="1"/>
</dbReference>
<dbReference type="Pfam" id="PF22788">
    <property type="entry name" value="COP9_hel_rpt"/>
    <property type="match status" value="1"/>
</dbReference>
<name>A0A077QZB8_9BASI</name>
<evidence type="ECO:0000256" key="1">
    <source>
        <dbReference type="ARBA" id="ARBA00004123"/>
    </source>
</evidence>
<dbReference type="GO" id="GO:0005737">
    <property type="term" value="C:cytoplasm"/>
    <property type="evidence" value="ECO:0007669"/>
    <property type="project" value="UniProtKB-SubCell"/>
</dbReference>
<evidence type="ECO:0000256" key="3">
    <source>
        <dbReference type="ARBA" id="ARBA00007084"/>
    </source>
</evidence>
<proteinExistence type="inferred from homology"/>
<comment type="subcellular location">
    <subcellularLocation>
        <location evidence="2">Cytoplasm</location>
    </subcellularLocation>
    <subcellularLocation>
        <location evidence="1">Nucleus</location>
    </subcellularLocation>
</comment>
<evidence type="ECO:0000259" key="9">
    <source>
        <dbReference type="PROSITE" id="PS50250"/>
    </source>
</evidence>
<dbReference type="InterPro" id="IPR055089">
    <property type="entry name" value="COP9_N"/>
</dbReference>
<dbReference type="PANTHER" id="PTHR10758:SF1">
    <property type="entry name" value="COP9 SIGNALOSOME COMPLEX SUBUNIT 3"/>
    <property type="match status" value="1"/>
</dbReference>
<dbReference type="GO" id="GO:0006511">
    <property type="term" value="P:ubiquitin-dependent protein catabolic process"/>
    <property type="evidence" value="ECO:0007669"/>
    <property type="project" value="TreeGrafter"/>
</dbReference>
<feature type="domain" description="PCI" evidence="9">
    <location>
        <begin position="210"/>
        <end position="398"/>
    </location>
</feature>
<keyword evidence="7" id="KW-0539">Nucleus</keyword>
<dbReference type="EMBL" id="HG529520">
    <property type="protein sequence ID" value="CDI51852.1"/>
    <property type="molecule type" value="Genomic_DNA"/>
</dbReference>
<feature type="compositionally biased region" description="Low complexity" evidence="8">
    <location>
        <begin position="38"/>
        <end position="53"/>
    </location>
</feature>
<evidence type="ECO:0000256" key="6">
    <source>
        <dbReference type="ARBA" id="ARBA00022790"/>
    </source>
</evidence>
<dbReference type="AlphaFoldDB" id="A0A077QZB8"/>
<evidence type="ECO:0000256" key="8">
    <source>
        <dbReference type="SAM" id="MobiDB-lite"/>
    </source>
</evidence>
<evidence type="ECO:0000256" key="4">
    <source>
        <dbReference type="ARBA" id="ARBA00014878"/>
    </source>
</evidence>
<evidence type="ECO:0000256" key="5">
    <source>
        <dbReference type="ARBA" id="ARBA00022490"/>
    </source>
</evidence>
<organism evidence="10">
    <name type="scientific">Melanopsichium pennsylvanicum 4</name>
    <dbReference type="NCBI Taxonomy" id="1398559"/>
    <lineage>
        <taxon>Eukaryota</taxon>
        <taxon>Fungi</taxon>
        <taxon>Dikarya</taxon>
        <taxon>Basidiomycota</taxon>
        <taxon>Ustilaginomycotina</taxon>
        <taxon>Ustilaginomycetes</taxon>
        <taxon>Ustilaginales</taxon>
        <taxon>Ustilaginaceae</taxon>
        <taxon>Melanopsichium</taxon>
    </lineage>
</organism>
<dbReference type="PANTHER" id="PTHR10758">
    <property type="entry name" value="26S PROTEASOME NON-ATPASE REGULATORY SUBUNIT 3/COP9 SIGNALOSOME COMPLEX SUBUNIT 3"/>
    <property type="match status" value="1"/>
</dbReference>
<accession>A0A077QZB8</accession>
<feature type="region of interest" description="Disordered" evidence="8">
    <location>
        <begin position="37"/>
        <end position="56"/>
    </location>
</feature>
<reference evidence="10" key="1">
    <citation type="journal article" date="2014" name="Genome Biol. Evol.">
        <title>Gene Loss Rather Than Gene Gain Is Associated with a Host Jump from Monocots to Dicots in the Smut Fungus Melanopsichium pennsylvanicum.</title>
        <authorList>
            <person name="Sharma R."/>
            <person name="Mishra B."/>
            <person name="Runge F."/>
            <person name="Thines M."/>
        </authorList>
    </citation>
    <scope>NUCLEOTIDE SEQUENCE</scope>
    <source>
        <strain evidence="10">4</strain>
    </source>
</reference>